<sequence length="66" mass="7840">MQNDVIQRFAGDVKENYDYNFDEIDRSINTKRSFSKDDTLLRWWNKHSLIFPQLALPAKSLKGIHN</sequence>
<dbReference type="EMBL" id="CAJOAX010000672">
    <property type="protein sequence ID" value="CAF3633198.1"/>
    <property type="molecule type" value="Genomic_DNA"/>
</dbReference>
<evidence type="ECO:0008006" key="6">
    <source>
        <dbReference type="Google" id="ProtNLM"/>
    </source>
</evidence>
<comment type="caution">
    <text evidence="2">The sequence shown here is derived from an EMBL/GenBank/DDBJ whole genome shotgun (WGS) entry which is preliminary data.</text>
</comment>
<dbReference type="EMBL" id="CAJNOU010000034">
    <property type="protein sequence ID" value="CAF0822726.1"/>
    <property type="molecule type" value="Genomic_DNA"/>
</dbReference>
<name>A0A813UFK8_9BILA</name>
<evidence type="ECO:0000313" key="2">
    <source>
        <dbReference type="EMBL" id="CAF0822726.1"/>
    </source>
</evidence>
<dbReference type="AlphaFoldDB" id="A0A813UFK8"/>
<protein>
    <recommendedName>
        <fullName evidence="6">HAT C-terminal dimerisation domain-containing protein</fullName>
    </recommendedName>
</protein>
<reference evidence="2" key="1">
    <citation type="submission" date="2021-02" db="EMBL/GenBank/DDBJ databases">
        <authorList>
            <person name="Nowell W R."/>
        </authorList>
    </citation>
    <scope>NUCLEOTIDE SEQUENCE</scope>
</reference>
<dbReference type="Proteomes" id="UP000663889">
    <property type="component" value="Unassembled WGS sequence"/>
</dbReference>
<organism evidence="2 5">
    <name type="scientific">Rotaria sordida</name>
    <dbReference type="NCBI Taxonomy" id="392033"/>
    <lineage>
        <taxon>Eukaryota</taxon>
        <taxon>Metazoa</taxon>
        <taxon>Spiralia</taxon>
        <taxon>Gnathifera</taxon>
        <taxon>Rotifera</taxon>
        <taxon>Eurotatoria</taxon>
        <taxon>Bdelloidea</taxon>
        <taxon>Philodinida</taxon>
        <taxon>Philodinidae</taxon>
        <taxon>Rotaria</taxon>
    </lineage>
</organism>
<dbReference type="Proteomes" id="UP000663823">
    <property type="component" value="Unassembled WGS sequence"/>
</dbReference>
<evidence type="ECO:0000313" key="1">
    <source>
        <dbReference type="EMBL" id="CAF0744633.1"/>
    </source>
</evidence>
<evidence type="ECO:0000313" key="5">
    <source>
        <dbReference type="Proteomes" id="UP000663889"/>
    </source>
</evidence>
<dbReference type="Proteomes" id="UP000663874">
    <property type="component" value="Unassembled WGS sequence"/>
</dbReference>
<dbReference type="Proteomes" id="UP000663882">
    <property type="component" value="Unassembled WGS sequence"/>
</dbReference>
<accession>A0A813UFK8</accession>
<dbReference type="EMBL" id="CAJOBE010003004">
    <property type="protein sequence ID" value="CAF3855888.1"/>
    <property type="molecule type" value="Genomic_DNA"/>
</dbReference>
<dbReference type="EMBL" id="CAJNOO010000017">
    <property type="protein sequence ID" value="CAF0744633.1"/>
    <property type="molecule type" value="Genomic_DNA"/>
</dbReference>
<evidence type="ECO:0000313" key="3">
    <source>
        <dbReference type="EMBL" id="CAF3633198.1"/>
    </source>
</evidence>
<gene>
    <name evidence="4" type="ORF">FNK824_LOCUS18192</name>
    <name evidence="3" type="ORF">OTI717_LOCUS8416</name>
    <name evidence="1" type="ORF">RFH988_LOCUS937</name>
    <name evidence="2" type="ORF">SEV965_LOCUS1699</name>
</gene>
<dbReference type="OrthoDB" id="10294427at2759"/>
<proteinExistence type="predicted"/>
<evidence type="ECO:0000313" key="4">
    <source>
        <dbReference type="EMBL" id="CAF3855888.1"/>
    </source>
</evidence>